<protein>
    <submittedName>
        <fullName evidence="2">SEN34 endonuclease</fullName>
    </submittedName>
</protein>
<sequence length="67" mass="6684">LFSPGPPSLFHAGAVALCPCSSRPQPLGALLAAARLGTSVRKSLLLCAAPPGGALACTAITWRADLT</sequence>
<keyword evidence="2" id="KW-0378">Hydrolase</keyword>
<keyword evidence="2" id="KW-0255">Endonuclease</keyword>
<dbReference type="PANTHER" id="PTHR13070">
    <property type="entry name" value="TRNA-SPLICING ENDONUCLEASE SUBUNIT SEN34-RELATED"/>
    <property type="match status" value="1"/>
</dbReference>
<keyword evidence="1" id="KW-0456">Lyase</keyword>
<evidence type="ECO:0000256" key="1">
    <source>
        <dbReference type="ARBA" id="ARBA00023239"/>
    </source>
</evidence>
<gene>
    <name evidence="2" type="primary">Tsen34</name>
    <name evidence="2" type="ORF">HYPCIN_R13973</name>
</gene>
<keyword evidence="3" id="KW-1185">Reference proteome</keyword>
<dbReference type="GO" id="GO:0000379">
    <property type="term" value="P:tRNA-type intron splice site recognition and cleavage"/>
    <property type="evidence" value="ECO:0007669"/>
    <property type="project" value="TreeGrafter"/>
</dbReference>
<dbReference type="PANTHER" id="PTHR13070:SF0">
    <property type="entry name" value="TRNA-SPLICING ENDONUCLEASE SUBUNIT SEN34"/>
    <property type="match status" value="1"/>
</dbReference>
<feature type="non-terminal residue" evidence="2">
    <location>
        <position position="67"/>
    </location>
</feature>
<dbReference type="Proteomes" id="UP000574191">
    <property type="component" value="Unassembled WGS sequence"/>
</dbReference>
<dbReference type="AlphaFoldDB" id="A0A7L2QDQ6"/>
<name>A0A7L2QDQ6_9PASS</name>
<reference evidence="2 3" key="1">
    <citation type="submission" date="2019-09" db="EMBL/GenBank/DDBJ databases">
        <title>Bird 10,000 Genomes (B10K) Project - Family phase.</title>
        <authorList>
            <person name="Zhang G."/>
        </authorList>
    </citation>
    <scope>NUCLEOTIDE SEQUENCE [LARGE SCALE GENOMIC DNA]</scope>
    <source>
        <strain evidence="2">B10K-DU-002-83</strain>
    </source>
</reference>
<feature type="non-terminal residue" evidence="2">
    <location>
        <position position="1"/>
    </location>
</feature>
<evidence type="ECO:0000313" key="3">
    <source>
        <dbReference type="Proteomes" id="UP000574191"/>
    </source>
</evidence>
<accession>A0A7L2QDQ6</accession>
<evidence type="ECO:0000313" key="2">
    <source>
        <dbReference type="EMBL" id="NXR95020.1"/>
    </source>
</evidence>
<proteinExistence type="predicted"/>
<dbReference type="GO" id="GO:0000213">
    <property type="term" value="F:tRNA-intron lyase activity"/>
    <property type="evidence" value="ECO:0007669"/>
    <property type="project" value="TreeGrafter"/>
</dbReference>
<keyword evidence="2" id="KW-0540">Nuclease</keyword>
<comment type="caution">
    <text evidence="2">The sequence shown here is derived from an EMBL/GenBank/DDBJ whole genome shotgun (WGS) entry which is preliminary data.</text>
</comment>
<dbReference type="EMBL" id="VYZP01069454">
    <property type="protein sequence ID" value="NXR95020.1"/>
    <property type="molecule type" value="Genomic_DNA"/>
</dbReference>
<organism evidence="2 3">
    <name type="scientific">Hypocryptadius cinnamomeus</name>
    <dbReference type="NCBI Taxonomy" id="589841"/>
    <lineage>
        <taxon>Eukaryota</taxon>
        <taxon>Metazoa</taxon>
        <taxon>Chordata</taxon>
        <taxon>Craniata</taxon>
        <taxon>Vertebrata</taxon>
        <taxon>Euteleostomi</taxon>
        <taxon>Archelosauria</taxon>
        <taxon>Archosauria</taxon>
        <taxon>Dinosauria</taxon>
        <taxon>Saurischia</taxon>
        <taxon>Theropoda</taxon>
        <taxon>Coelurosauria</taxon>
        <taxon>Aves</taxon>
        <taxon>Neognathae</taxon>
        <taxon>Neoaves</taxon>
        <taxon>Telluraves</taxon>
        <taxon>Australaves</taxon>
        <taxon>Passeriformes</taxon>
        <taxon>Sylvioidea</taxon>
        <taxon>Zosteropidae</taxon>
        <taxon>Hypocryptadius</taxon>
    </lineage>
</organism>